<feature type="region of interest" description="Disordered" evidence="1">
    <location>
        <begin position="333"/>
        <end position="352"/>
    </location>
</feature>
<evidence type="ECO:0000313" key="2">
    <source>
        <dbReference type="EMBL" id="QNP53212.1"/>
    </source>
</evidence>
<dbReference type="EMBL" id="CP060784">
    <property type="protein sequence ID" value="QNP53212.1"/>
    <property type="molecule type" value="Genomic_DNA"/>
</dbReference>
<evidence type="ECO:0000313" key="3">
    <source>
        <dbReference type="Proteomes" id="UP000516093"/>
    </source>
</evidence>
<proteinExistence type="predicted"/>
<evidence type="ECO:0000256" key="1">
    <source>
        <dbReference type="SAM" id="MobiDB-lite"/>
    </source>
</evidence>
<protein>
    <submittedName>
        <fullName evidence="2">Uncharacterized protein</fullName>
    </submittedName>
</protein>
<reference evidence="2 3" key="1">
    <citation type="submission" date="2020-08" db="EMBL/GenBank/DDBJ databases">
        <title>Genome sequence of Hymenobacter qilianensis JCM 19763T.</title>
        <authorList>
            <person name="Hyun D.-W."/>
            <person name="Bae J.-W."/>
        </authorList>
    </citation>
    <scope>NUCLEOTIDE SEQUENCE [LARGE SCALE GENOMIC DNA]</scope>
    <source>
        <strain evidence="2 3">JCM 19763</strain>
    </source>
</reference>
<gene>
    <name evidence="2" type="ORF">H9L05_06140</name>
</gene>
<dbReference type="AlphaFoldDB" id="A0A7H0GY46"/>
<dbReference type="RefSeq" id="WP_187733435.1">
    <property type="nucleotide sequence ID" value="NZ_BMFN01000001.1"/>
</dbReference>
<keyword evidence="3" id="KW-1185">Reference proteome</keyword>
<dbReference type="KEGG" id="hqi:H9L05_06140"/>
<name>A0A7H0GY46_9BACT</name>
<accession>A0A7H0GY46</accession>
<sequence length="352" mass="40388">MSKKGSYSKQQDALSEKFFSAEKKFGGQCRYPGCHQNVDMRSHILQERGILNHIAPDGNFIEFTVGGLHHPEHRFERTGVNATKMFTFRGLCGTHDNALFEEIENGEYEFLNYRQQLLFSYRALLNELSKAEVVVRFHRKLIDCSNYDLSRKKRTQSMAPRWILAAKDLYYYKHLMEQELWFGDHNQRFEFHRRVLPKIDIATSAVFGGAIRPVAITYLQAQAINPLHIGFTPLSQPRFIHLIPRATDLVSIVGYVKHSSQRKIKGVLISEIEELPDENFRKLISDIVVSIQTWGISESLYETWEHQGTITTILDAIESFVTGSQQLISLPTNGQTATDTEPIGTFNMFDTP</sequence>
<dbReference type="Proteomes" id="UP000516093">
    <property type="component" value="Chromosome"/>
</dbReference>
<organism evidence="2 3">
    <name type="scientific">Hymenobacter qilianensis</name>
    <dbReference type="NCBI Taxonomy" id="1385715"/>
    <lineage>
        <taxon>Bacteria</taxon>
        <taxon>Pseudomonadati</taxon>
        <taxon>Bacteroidota</taxon>
        <taxon>Cytophagia</taxon>
        <taxon>Cytophagales</taxon>
        <taxon>Hymenobacteraceae</taxon>
        <taxon>Hymenobacter</taxon>
    </lineage>
</organism>